<evidence type="ECO:0000313" key="2">
    <source>
        <dbReference type="EMBL" id="MBL1079440.1"/>
    </source>
</evidence>
<feature type="domain" description="Knr4/Smi1-like" evidence="1">
    <location>
        <begin position="225"/>
        <end position="333"/>
    </location>
</feature>
<dbReference type="SMART" id="SM00860">
    <property type="entry name" value="SMI1_KNR4"/>
    <property type="match status" value="2"/>
</dbReference>
<dbReference type="SUPFAM" id="SSF160631">
    <property type="entry name" value="SMI1/KNR4-like"/>
    <property type="match status" value="1"/>
</dbReference>
<dbReference type="EMBL" id="JAERRJ010000016">
    <property type="protein sequence ID" value="MBL1079440.1"/>
    <property type="molecule type" value="Genomic_DNA"/>
</dbReference>
<dbReference type="InterPro" id="IPR037883">
    <property type="entry name" value="Knr4/Smi1-like_sf"/>
</dbReference>
<sequence>MGRPVDLELWRELIERLVEQKRRLVAYRSYESDTQPKAGASEEELCAAESRLGRRLDPQYRDLLSVANGWDHFWITESLLGTEDICVGRRWEMGVTQADEWFADSNWGVDLGAPDDPGSYQLVVENDNGYSGNLYLFVGVAPGLPTGATVPLPLETTYPDLYSYFRDQLERMTDDADQLALGEYSEPWRGRNIRADPPTMAEIVARIAELIRSGNPGNPEPVRDGATAEELDLLDRALSGTLHPEHRELLSVSNGLATPHWGLGDVLSVQDILDGGRWREGLARMQTKEYPQYGPPPLLERIGYLPAVPFAMSPTTFYGVDLADGCVRDLLQDGDYFAKYGERPLLGRTVREHLLKGCWDLWWTARPGTI</sequence>
<comment type="caution">
    <text evidence="2">The sequence shown here is derived from an EMBL/GenBank/DDBJ whole genome shotgun (WGS) entry which is preliminary data.</text>
</comment>
<organism evidence="2 3">
    <name type="scientific">Nocardia acididurans</name>
    <dbReference type="NCBI Taxonomy" id="2802282"/>
    <lineage>
        <taxon>Bacteria</taxon>
        <taxon>Bacillati</taxon>
        <taxon>Actinomycetota</taxon>
        <taxon>Actinomycetes</taxon>
        <taxon>Mycobacteriales</taxon>
        <taxon>Nocardiaceae</taxon>
        <taxon>Nocardia</taxon>
    </lineage>
</organism>
<dbReference type="InterPro" id="IPR018958">
    <property type="entry name" value="Knr4/Smi1-like_dom"/>
</dbReference>
<protein>
    <submittedName>
        <fullName evidence="2">SMI1/KNR4 family protein</fullName>
    </submittedName>
</protein>
<evidence type="ECO:0000313" key="3">
    <source>
        <dbReference type="Proteomes" id="UP000602198"/>
    </source>
</evidence>
<reference evidence="2 3" key="1">
    <citation type="submission" date="2021-01" db="EMBL/GenBank/DDBJ databases">
        <title>WGS of actinomycetes isolated from Thailand.</title>
        <authorList>
            <person name="Thawai C."/>
        </authorList>
    </citation>
    <scope>NUCLEOTIDE SEQUENCE [LARGE SCALE GENOMIC DNA]</scope>
    <source>
        <strain evidence="2 3">LPG 2</strain>
    </source>
</reference>
<dbReference type="Proteomes" id="UP000602198">
    <property type="component" value="Unassembled WGS sequence"/>
</dbReference>
<name>A0ABS1MHC6_9NOCA</name>
<accession>A0ABS1MHC6</accession>
<gene>
    <name evidence="2" type="ORF">JK358_34045</name>
</gene>
<keyword evidence="3" id="KW-1185">Reference proteome</keyword>
<evidence type="ECO:0000259" key="1">
    <source>
        <dbReference type="SMART" id="SM00860"/>
    </source>
</evidence>
<feature type="domain" description="Knr4/Smi1-like" evidence="1">
    <location>
        <begin position="39"/>
        <end position="167"/>
    </location>
</feature>
<dbReference type="Pfam" id="PF09346">
    <property type="entry name" value="SMI1_KNR4"/>
    <property type="match status" value="1"/>
</dbReference>
<proteinExistence type="predicted"/>
<dbReference type="RefSeq" id="WP_201955937.1">
    <property type="nucleotide sequence ID" value="NZ_JAERRJ010000016.1"/>
</dbReference>